<dbReference type="Proteomes" id="UP000436822">
    <property type="component" value="Unassembled WGS sequence"/>
</dbReference>
<dbReference type="Pfam" id="PF14347">
    <property type="entry name" value="DUF4399"/>
    <property type="match status" value="1"/>
</dbReference>
<reference evidence="3 4" key="1">
    <citation type="submission" date="2019-12" db="EMBL/GenBank/DDBJ databases">
        <title>Litoreibacter badius sp. nov., a novel bacteriochlorophyll a-containing bacterium in the genus Litoreibacter.</title>
        <authorList>
            <person name="Kanamuro M."/>
            <person name="Takabe Y."/>
            <person name="Mori K."/>
            <person name="Takaichi S."/>
            <person name="Hanada S."/>
        </authorList>
    </citation>
    <scope>NUCLEOTIDE SEQUENCE [LARGE SCALE GENOMIC DNA]</scope>
    <source>
        <strain evidence="3 4">K6</strain>
    </source>
</reference>
<keyword evidence="1" id="KW-0732">Signal</keyword>
<gene>
    <name evidence="3" type="ORF">KIN_30490</name>
</gene>
<protein>
    <submittedName>
        <fullName evidence="3">Rod shape-determining protein RodA</fullName>
    </submittedName>
</protein>
<feature type="domain" description="DUF4399" evidence="2">
    <location>
        <begin position="48"/>
        <end position="144"/>
    </location>
</feature>
<keyword evidence="4" id="KW-1185">Reference proteome</keyword>
<sequence>MRSLLFAATFACFAPISAIAGDTPAPADAEVYFVNLEDGATVTSPFKVIFGLSGMGVAPAGTEKENTGHHHLLINRPPLGEGEEGETEYGLPADDNHVHFGGGQTETMLELPPGEHTLQLVMGDLNHVPHIEPVTSDVITITVEE</sequence>
<dbReference type="RefSeq" id="WP_159808557.1">
    <property type="nucleotide sequence ID" value="NZ_BLJE01000003.1"/>
</dbReference>
<proteinExistence type="predicted"/>
<comment type="caution">
    <text evidence="3">The sequence shown here is derived from an EMBL/GenBank/DDBJ whole genome shotgun (WGS) entry which is preliminary data.</text>
</comment>
<dbReference type="InterPro" id="IPR025512">
    <property type="entry name" value="DUF4399"/>
</dbReference>
<feature type="signal peptide" evidence="1">
    <location>
        <begin position="1"/>
        <end position="20"/>
    </location>
</feature>
<feature type="chain" id="PRO_5027040196" evidence="1">
    <location>
        <begin position="21"/>
        <end position="145"/>
    </location>
</feature>
<evidence type="ECO:0000256" key="1">
    <source>
        <dbReference type="SAM" id="SignalP"/>
    </source>
</evidence>
<evidence type="ECO:0000313" key="3">
    <source>
        <dbReference type="EMBL" id="GFE65975.1"/>
    </source>
</evidence>
<organism evidence="3 4">
    <name type="scientific">Litoreibacter roseus</name>
    <dbReference type="NCBI Taxonomy" id="2601869"/>
    <lineage>
        <taxon>Bacteria</taxon>
        <taxon>Pseudomonadati</taxon>
        <taxon>Pseudomonadota</taxon>
        <taxon>Alphaproteobacteria</taxon>
        <taxon>Rhodobacterales</taxon>
        <taxon>Roseobacteraceae</taxon>
        <taxon>Litoreibacter</taxon>
    </lineage>
</organism>
<accession>A0A6N6JIR6</accession>
<evidence type="ECO:0000313" key="4">
    <source>
        <dbReference type="Proteomes" id="UP000436822"/>
    </source>
</evidence>
<dbReference type="EMBL" id="BLJE01000003">
    <property type="protein sequence ID" value="GFE65975.1"/>
    <property type="molecule type" value="Genomic_DNA"/>
</dbReference>
<dbReference type="AlphaFoldDB" id="A0A6N6JIR6"/>
<dbReference type="OrthoDB" id="531568at2"/>
<name>A0A6N6JIR6_9RHOB</name>
<evidence type="ECO:0000259" key="2">
    <source>
        <dbReference type="Pfam" id="PF14347"/>
    </source>
</evidence>